<dbReference type="Proteomes" id="UP001054889">
    <property type="component" value="Unassembled WGS sequence"/>
</dbReference>
<evidence type="ECO:0000313" key="2">
    <source>
        <dbReference type="Proteomes" id="UP001054889"/>
    </source>
</evidence>
<dbReference type="InterPro" id="IPR029058">
    <property type="entry name" value="AB_hydrolase_fold"/>
</dbReference>
<comment type="caution">
    <text evidence="1">The sequence shown here is derived from an EMBL/GenBank/DDBJ whole genome shotgun (WGS) entry which is preliminary data.</text>
</comment>
<dbReference type="PANTHER" id="PTHR31479:SF25">
    <property type="entry name" value="OS07G0527900 PROTEIN"/>
    <property type="match status" value="1"/>
</dbReference>
<organism evidence="1 2">
    <name type="scientific">Eleusine coracana subsp. coracana</name>
    <dbReference type="NCBI Taxonomy" id="191504"/>
    <lineage>
        <taxon>Eukaryota</taxon>
        <taxon>Viridiplantae</taxon>
        <taxon>Streptophyta</taxon>
        <taxon>Embryophyta</taxon>
        <taxon>Tracheophyta</taxon>
        <taxon>Spermatophyta</taxon>
        <taxon>Magnoliopsida</taxon>
        <taxon>Liliopsida</taxon>
        <taxon>Poales</taxon>
        <taxon>Poaceae</taxon>
        <taxon>PACMAD clade</taxon>
        <taxon>Chloridoideae</taxon>
        <taxon>Cynodonteae</taxon>
        <taxon>Eleusininae</taxon>
        <taxon>Eleusine</taxon>
    </lineage>
</organism>
<dbReference type="SUPFAM" id="SSF53474">
    <property type="entry name" value="alpha/beta-Hydrolases"/>
    <property type="match status" value="1"/>
</dbReference>
<reference evidence="1" key="2">
    <citation type="submission" date="2021-12" db="EMBL/GenBank/DDBJ databases">
        <title>Resequencing data analysis of finger millet.</title>
        <authorList>
            <person name="Hatakeyama M."/>
            <person name="Aluri S."/>
            <person name="Balachadran M.T."/>
            <person name="Sivarajan S.R."/>
            <person name="Poveda L."/>
            <person name="Shimizu-Inatsugi R."/>
            <person name="Schlapbach R."/>
            <person name="Sreeman S.M."/>
            <person name="Shimizu K.K."/>
        </authorList>
    </citation>
    <scope>NUCLEOTIDE SEQUENCE</scope>
</reference>
<reference evidence="1" key="1">
    <citation type="journal article" date="2018" name="DNA Res.">
        <title>Multiple hybrid de novo genome assembly of finger millet, an orphan allotetraploid crop.</title>
        <authorList>
            <person name="Hatakeyama M."/>
            <person name="Aluri S."/>
            <person name="Balachadran M.T."/>
            <person name="Sivarajan S.R."/>
            <person name="Patrignani A."/>
            <person name="Gruter S."/>
            <person name="Poveda L."/>
            <person name="Shimizu-Inatsugi R."/>
            <person name="Baeten J."/>
            <person name="Francoijs K.J."/>
            <person name="Nataraja K.N."/>
            <person name="Reddy Y.A.N."/>
            <person name="Phadnis S."/>
            <person name="Ravikumar R.L."/>
            <person name="Schlapbach R."/>
            <person name="Sreeman S.M."/>
            <person name="Shimizu K.K."/>
        </authorList>
    </citation>
    <scope>NUCLEOTIDE SEQUENCE</scope>
</reference>
<evidence type="ECO:0008006" key="3">
    <source>
        <dbReference type="Google" id="ProtNLM"/>
    </source>
</evidence>
<evidence type="ECO:0000313" key="1">
    <source>
        <dbReference type="EMBL" id="GJN32528.1"/>
    </source>
</evidence>
<dbReference type="AlphaFoldDB" id="A0AAV5FCZ7"/>
<keyword evidence="2" id="KW-1185">Reference proteome</keyword>
<dbReference type="EMBL" id="BQKI01000084">
    <property type="protein sequence ID" value="GJN32528.1"/>
    <property type="molecule type" value="Genomic_DNA"/>
</dbReference>
<dbReference type="PANTHER" id="PTHR31479">
    <property type="entry name" value="ALPHA/BETA-HYDROLASES SUPERFAMILY PROTEIN"/>
    <property type="match status" value="1"/>
</dbReference>
<accession>A0AAV5FCZ7</accession>
<protein>
    <recommendedName>
        <fullName evidence="3">Fungal lipase-like domain-containing protein</fullName>
    </recommendedName>
</protein>
<sequence>MRLNLKILLNKRHLCSRCSEADERIGELVKSTGDSTGSAVWLTGHSLGASIALEVGRKMMMNKGFNLPTFLYNPPHVSLRPATKILCVPEKAKRVVHLSSNLVKYTMGKTILSSQRKHMVAVFQKLSPWVPELYVHEEDVICNGFIDNFELREQVQMQVQEQLPMITRSAETLAYRDLLHRSAVFGSDNKRERLHLMPSARLWKKKKSPGNVEDPHELKQWWKPDIEAELMSSKLYSGHECWPELC</sequence>
<name>A0AAV5FCZ7_ELECO</name>
<proteinExistence type="predicted"/>
<gene>
    <name evidence="1" type="primary">gb21042</name>
    <name evidence="1" type="ORF">PR202_gb21042</name>
</gene>